<dbReference type="AlphaFoldDB" id="X0RYM4"/>
<dbReference type="EMBL" id="BARS01008930">
    <property type="protein sequence ID" value="GAF68076.1"/>
    <property type="molecule type" value="Genomic_DNA"/>
</dbReference>
<dbReference type="InterPro" id="IPR037171">
    <property type="entry name" value="NagB/RpiA_transferase-like"/>
</dbReference>
<evidence type="ECO:0000313" key="1">
    <source>
        <dbReference type="EMBL" id="GAF68076.1"/>
    </source>
</evidence>
<gene>
    <name evidence="1" type="ORF">S01H1_16913</name>
</gene>
<proteinExistence type="predicted"/>
<dbReference type="SUPFAM" id="SSF100950">
    <property type="entry name" value="NagB/RpiA/CoA transferase-like"/>
    <property type="match status" value="1"/>
</dbReference>
<dbReference type="Gene3D" id="3.40.50.1360">
    <property type="match status" value="1"/>
</dbReference>
<reference evidence="1" key="1">
    <citation type="journal article" date="2014" name="Front. Microbiol.">
        <title>High frequency of phylogenetically diverse reductive dehalogenase-homologous genes in deep subseafloor sedimentary metagenomes.</title>
        <authorList>
            <person name="Kawai M."/>
            <person name="Futagami T."/>
            <person name="Toyoda A."/>
            <person name="Takaki Y."/>
            <person name="Nishi S."/>
            <person name="Hori S."/>
            <person name="Arai W."/>
            <person name="Tsubouchi T."/>
            <person name="Morono Y."/>
            <person name="Uchiyama I."/>
            <person name="Ito T."/>
            <person name="Fujiyama A."/>
            <person name="Inagaki F."/>
            <person name="Takami H."/>
        </authorList>
    </citation>
    <scope>NUCLEOTIDE SEQUENCE</scope>
    <source>
        <strain evidence="1">Expedition CK06-06</strain>
    </source>
</reference>
<protein>
    <submittedName>
        <fullName evidence="1">Uncharacterized protein</fullName>
    </submittedName>
</protein>
<feature type="non-terminal residue" evidence="1">
    <location>
        <position position="175"/>
    </location>
</feature>
<organism evidence="1">
    <name type="scientific">marine sediment metagenome</name>
    <dbReference type="NCBI Taxonomy" id="412755"/>
    <lineage>
        <taxon>unclassified sequences</taxon>
        <taxon>metagenomes</taxon>
        <taxon>ecological metagenomes</taxon>
    </lineage>
</organism>
<accession>X0RYM4</accession>
<sequence>MIAPFQYALAEFLPFRDKEVCERVRKIKKEDICKHPNENFNIRIIEDDAAFRFAFVMHIVAGIKRSLEEGKKYVIILPAPNPHYAFVAKALNDLNIPCKHVHTFNMDEYADENGNTAPKDWKGGFGYWMYHDLFDRIRPELRMGEDQIHFPSTANVNDYSKMIEDTGGADVCYGG</sequence>
<comment type="caution">
    <text evidence="1">The sequence shown here is derived from an EMBL/GenBank/DDBJ whole genome shotgun (WGS) entry which is preliminary data.</text>
</comment>
<name>X0RYM4_9ZZZZ</name>